<evidence type="ECO:0000256" key="1">
    <source>
        <dbReference type="SAM" id="MobiDB-lite"/>
    </source>
</evidence>
<dbReference type="EMBL" id="MK500566">
    <property type="protein sequence ID" value="QBK91943.1"/>
    <property type="molecule type" value="Genomic_DNA"/>
</dbReference>
<evidence type="ECO:0000313" key="2">
    <source>
        <dbReference type="EMBL" id="QBK91943.1"/>
    </source>
</evidence>
<protein>
    <submittedName>
        <fullName evidence="2">Uncharacterized protein</fullName>
    </submittedName>
</protein>
<gene>
    <name evidence="2" type="ORF">LCPAC304_02850</name>
</gene>
<proteinExistence type="predicted"/>
<name>A0A481Z7R7_9VIRU</name>
<feature type="region of interest" description="Disordered" evidence="1">
    <location>
        <begin position="303"/>
        <end position="340"/>
    </location>
</feature>
<accession>A0A481Z7R7</accession>
<sequence length="340" mass="37672">MGKSKPKSDVSSSESEESENEEYLPVEASNPVLMENMDALMKQLKEVLLAKEKTKILAGKKSQILVLLNKYQQILDKTSPEEHKEYFMKVYKRYRTVILANKNDRWLRTNEIKIVYGKSRFKIMLSAIYNTACNLADEANKKLKGLPDHAYENATDLIRKDIILLHLYRVFREFAPEIDQKQLTEIIVALQDTLGLDPETRDLETKSSPPANPMAGFGDMAANLMKGFTENSDGMPDLGKVFSKFLENDALKDVLGKVMNNLTESGIGTSGGGDSIQQLFSSVSSTLSTPDVNRTITTAIKDCLEGPKGIPSETTSHTSPNGPAEISQAPLLDLPIAPKD</sequence>
<feature type="compositionally biased region" description="Acidic residues" evidence="1">
    <location>
        <begin position="14"/>
        <end position="24"/>
    </location>
</feature>
<feature type="compositionally biased region" description="Polar residues" evidence="1">
    <location>
        <begin position="312"/>
        <end position="321"/>
    </location>
</feature>
<organism evidence="2">
    <name type="scientific">Pithovirus LCPAC304</name>
    <dbReference type="NCBI Taxonomy" id="2506594"/>
    <lineage>
        <taxon>Viruses</taxon>
        <taxon>Pithoviruses</taxon>
    </lineage>
</organism>
<reference evidence="2" key="1">
    <citation type="journal article" date="2019" name="MBio">
        <title>Virus Genomes from Deep Sea Sediments Expand the Ocean Megavirome and Support Independent Origins of Viral Gigantism.</title>
        <authorList>
            <person name="Backstrom D."/>
            <person name="Yutin N."/>
            <person name="Jorgensen S.L."/>
            <person name="Dharamshi J."/>
            <person name="Homa F."/>
            <person name="Zaremba-Niedwiedzka K."/>
            <person name="Spang A."/>
            <person name="Wolf Y.I."/>
            <person name="Koonin E.V."/>
            <person name="Ettema T.J."/>
        </authorList>
    </citation>
    <scope>NUCLEOTIDE SEQUENCE</scope>
</reference>
<feature type="region of interest" description="Disordered" evidence="1">
    <location>
        <begin position="1"/>
        <end position="25"/>
    </location>
</feature>